<comment type="caution">
    <text evidence="2">The sequence shown here is derived from an EMBL/GenBank/DDBJ whole genome shotgun (WGS) entry which is preliminary data.</text>
</comment>
<protein>
    <submittedName>
        <fullName evidence="2">Uncharacterized protein</fullName>
    </submittedName>
</protein>
<feature type="region of interest" description="Disordered" evidence="1">
    <location>
        <begin position="411"/>
        <end position="440"/>
    </location>
</feature>
<dbReference type="AlphaFoldDB" id="A0A448WTP0"/>
<evidence type="ECO:0000313" key="2">
    <source>
        <dbReference type="EMBL" id="VEL20032.1"/>
    </source>
</evidence>
<dbReference type="EMBL" id="CAAALY010044409">
    <property type="protein sequence ID" value="VEL20032.1"/>
    <property type="molecule type" value="Genomic_DNA"/>
</dbReference>
<proteinExistence type="predicted"/>
<accession>A0A448WTP0</accession>
<feature type="compositionally biased region" description="Polar residues" evidence="1">
    <location>
        <begin position="133"/>
        <end position="146"/>
    </location>
</feature>
<feature type="compositionally biased region" description="Polar residues" evidence="1">
    <location>
        <begin position="665"/>
        <end position="678"/>
    </location>
</feature>
<feature type="region of interest" description="Disordered" evidence="1">
    <location>
        <begin position="70"/>
        <end position="175"/>
    </location>
</feature>
<reference evidence="2" key="1">
    <citation type="submission" date="2018-11" db="EMBL/GenBank/DDBJ databases">
        <authorList>
            <consortium name="Pathogen Informatics"/>
        </authorList>
    </citation>
    <scope>NUCLEOTIDE SEQUENCE</scope>
</reference>
<feature type="compositionally biased region" description="Polar residues" evidence="1">
    <location>
        <begin position="87"/>
        <end position="99"/>
    </location>
</feature>
<feature type="compositionally biased region" description="Polar residues" evidence="1">
    <location>
        <begin position="155"/>
        <end position="173"/>
    </location>
</feature>
<name>A0A448WTP0_9PLAT</name>
<feature type="non-terminal residue" evidence="2">
    <location>
        <position position="1"/>
    </location>
</feature>
<evidence type="ECO:0000256" key="1">
    <source>
        <dbReference type="SAM" id="MobiDB-lite"/>
    </source>
</evidence>
<keyword evidence="3" id="KW-1185">Reference proteome</keyword>
<sequence>AKADNQISHSSNLSNLQSFVFSNENSANFVDRRFESHTFPKDIFQRRFRGIIPVNVAADSGGLPVIFERSESQAPSSPSAGGDEDNTSLLHTRSPSFHSQPHIEDLDEITDFPNLPSSFPTHRLAKPLDKFPSPTNAHNNTDNLSIYSFHEPTRGNASPTLPTKHNTHSSQSHFAHALDLSSRGSEVKTEQSFEPSDYCFGDHTLDRNSHRPYETAQNASLRVDIPYHSSNVCISVNASRYPAKNRSGASDSLFAPSFSSALMIPSVQGAEAKQIDPEDAVDMPKLVPSRSVREMVARFEQQKFSPSSSLEMHNRKPDYSLSAAIPSQSTGPVVPNDLRQTSDFMFLKPSLAMSAVPRTSNSPLLSSSFGCFSEYGIRQGAQNSSSGSSLSLGKSDTIIASGKTRSRIKCAPVTTSTISSDASGGDSLGPGPGASVLPDTASSLTSLRSKGLQHPCPEVIVSNSRSEEYGVKRDPDHWPAHAFTRTARFPPSPPSSSSSLLVSEEPHEAAVDSSKAALSGLSDLKIDRDYLTGGLIKMDRSLDHFSSHLDRIDKTLEGIQGLNHLLNSLNIPPSGELNRSFKDSHGSPSGQSLVKRKLHQPPPQPTGRRFVSDNASSLSLTDSRTIISSTPVSSLLTPSKLSSVFTADFSSSPQFLEFQARNLDSARSSNEPPSTLQRKSPELGDVPVKHREYLRAEQDYQPPKSVHQSHPNLLPLVDSTWPTGETISLTSSQRSGFSSARDIAVSRSVYSGETTFASSSMTPFTAGQDSSQPVAEIARTGLFAQ</sequence>
<dbReference type="Proteomes" id="UP000784294">
    <property type="component" value="Unassembled WGS sequence"/>
</dbReference>
<evidence type="ECO:0000313" key="3">
    <source>
        <dbReference type="Proteomes" id="UP000784294"/>
    </source>
</evidence>
<gene>
    <name evidence="2" type="ORF">PXEA_LOCUS13472</name>
</gene>
<feature type="region of interest" description="Disordered" evidence="1">
    <location>
        <begin position="664"/>
        <end position="685"/>
    </location>
</feature>
<feature type="region of interest" description="Disordered" evidence="1">
    <location>
        <begin position="576"/>
        <end position="616"/>
    </location>
</feature>
<organism evidence="2 3">
    <name type="scientific">Protopolystoma xenopodis</name>
    <dbReference type="NCBI Taxonomy" id="117903"/>
    <lineage>
        <taxon>Eukaryota</taxon>
        <taxon>Metazoa</taxon>
        <taxon>Spiralia</taxon>
        <taxon>Lophotrochozoa</taxon>
        <taxon>Platyhelminthes</taxon>
        <taxon>Monogenea</taxon>
        <taxon>Polyopisthocotylea</taxon>
        <taxon>Polystomatidea</taxon>
        <taxon>Polystomatidae</taxon>
        <taxon>Protopolystoma</taxon>
    </lineage>
</organism>
<feature type="region of interest" description="Disordered" evidence="1">
    <location>
        <begin position="484"/>
        <end position="506"/>
    </location>
</feature>
<feature type="compositionally biased region" description="Polar residues" evidence="1">
    <location>
        <begin position="413"/>
        <end position="422"/>
    </location>
</feature>